<accession>A0ABQ9WM09</accession>
<reference evidence="1 2" key="1">
    <citation type="journal article" date="2022" name="bioRxiv">
        <title>Genomics of Preaxostyla Flagellates Illuminates Evolutionary Transitions and the Path Towards Mitochondrial Loss.</title>
        <authorList>
            <person name="Novak L.V.F."/>
            <person name="Treitli S.C."/>
            <person name="Pyrih J."/>
            <person name="Halakuc P."/>
            <person name="Pipaliya S.V."/>
            <person name="Vacek V."/>
            <person name="Brzon O."/>
            <person name="Soukal P."/>
            <person name="Eme L."/>
            <person name="Dacks J.B."/>
            <person name="Karnkowska A."/>
            <person name="Elias M."/>
            <person name="Hampl V."/>
        </authorList>
    </citation>
    <scope>NUCLEOTIDE SEQUENCE [LARGE SCALE GENOMIC DNA]</scope>
    <source>
        <strain evidence="1">NAU3</strain>
        <tissue evidence="1">Gut</tissue>
    </source>
</reference>
<dbReference type="EMBL" id="JARBJD010000681">
    <property type="protein sequence ID" value="KAK2940378.1"/>
    <property type="molecule type" value="Genomic_DNA"/>
</dbReference>
<evidence type="ECO:0000313" key="2">
    <source>
        <dbReference type="Proteomes" id="UP001281761"/>
    </source>
</evidence>
<protein>
    <recommendedName>
        <fullName evidence="3">Auto-transporter adhesin head GIN domain-containing protein</fullName>
    </recommendedName>
</protein>
<proteinExistence type="predicted"/>
<comment type="caution">
    <text evidence="1">The sequence shown here is derived from an EMBL/GenBank/DDBJ whole genome shotgun (WGS) entry which is preliminary data.</text>
</comment>
<evidence type="ECO:0008006" key="3">
    <source>
        <dbReference type="Google" id="ProtNLM"/>
    </source>
</evidence>
<dbReference type="Proteomes" id="UP001281761">
    <property type="component" value="Unassembled WGS sequence"/>
</dbReference>
<sequence length="219" mass="24053">MTNWVFNSHSSNFNTEVKIDALIIWNNLDNVMIATKWENSFSREKGSSLWGEDTTSGLSISLLPSLAALEGPVEIDDDGKGFEKCGHFLFCNSLKLGLRRMKEASVDTMKVMEKITATTPLEPQCDLCIEGKNEDHPLCGSSELTCLSVDTSVGLTTVRTVEINGEGDVKTQMRMDGDFLTIEGHRKRGVVRMIGKGQIVSNVFGNPDTLLLSFVSVDS</sequence>
<organism evidence="1 2">
    <name type="scientific">Blattamonas nauphoetae</name>
    <dbReference type="NCBI Taxonomy" id="2049346"/>
    <lineage>
        <taxon>Eukaryota</taxon>
        <taxon>Metamonada</taxon>
        <taxon>Preaxostyla</taxon>
        <taxon>Oxymonadida</taxon>
        <taxon>Blattamonas</taxon>
    </lineage>
</organism>
<name>A0ABQ9WM09_9EUKA</name>
<evidence type="ECO:0000313" key="1">
    <source>
        <dbReference type="EMBL" id="KAK2940378.1"/>
    </source>
</evidence>
<keyword evidence="2" id="KW-1185">Reference proteome</keyword>
<gene>
    <name evidence="1" type="ORF">BLNAU_24714</name>
</gene>